<protein>
    <recommendedName>
        <fullName evidence="6">Wntless-like transmembrane domain-containing protein</fullName>
    </recommendedName>
</protein>
<evidence type="ECO:0000256" key="3">
    <source>
        <dbReference type="ARBA" id="ARBA00022989"/>
    </source>
</evidence>
<evidence type="ECO:0000313" key="8">
    <source>
        <dbReference type="Proteomes" id="UP000692954"/>
    </source>
</evidence>
<name>A0A8S1PBI4_9CILI</name>
<gene>
    <name evidence="7" type="ORF">PSON_ATCC_30995.1.T0740035</name>
</gene>
<proteinExistence type="predicted"/>
<dbReference type="OrthoDB" id="301024at2759"/>
<dbReference type="PANTHER" id="PTHR31918">
    <property type="entry name" value="TRANSMEMBRANE PROTEIN 181"/>
    <property type="match status" value="1"/>
</dbReference>
<dbReference type="Pfam" id="PF06664">
    <property type="entry name" value="WLS-like_TM"/>
    <property type="match status" value="1"/>
</dbReference>
<evidence type="ECO:0000259" key="6">
    <source>
        <dbReference type="Pfam" id="PF06664"/>
    </source>
</evidence>
<evidence type="ECO:0000313" key="7">
    <source>
        <dbReference type="EMBL" id="CAD8100450.1"/>
    </source>
</evidence>
<dbReference type="InterPro" id="IPR040416">
    <property type="entry name" value="TMEM181"/>
</dbReference>
<dbReference type="GO" id="GO:0016020">
    <property type="term" value="C:membrane"/>
    <property type="evidence" value="ECO:0007669"/>
    <property type="project" value="UniProtKB-SubCell"/>
</dbReference>
<dbReference type="EMBL" id="CAJJDN010000074">
    <property type="protein sequence ID" value="CAD8100450.1"/>
    <property type="molecule type" value="Genomic_DNA"/>
</dbReference>
<evidence type="ECO:0000256" key="4">
    <source>
        <dbReference type="ARBA" id="ARBA00023136"/>
    </source>
</evidence>
<dbReference type="GO" id="GO:0015643">
    <property type="term" value="F:toxic substance binding"/>
    <property type="evidence" value="ECO:0007669"/>
    <property type="project" value="InterPro"/>
</dbReference>
<feature type="transmembrane region" description="Helical" evidence="5">
    <location>
        <begin position="358"/>
        <end position="378"/>
    </location>
</feature>
<sequence length="497" mass="59905">MILSDSQIPLQIDVQSHSRTCLKLTFWLILYITLKVITSRQNQYSFYHFYQQNCKDIDFQNQTIQSCDSDGFFNPQTNYVFLEVAFSIQLQDLFELKKTVLSPKILIHNIKTHLLLYGNQSLSNQTSINPTSQFEKLIINETFNLKIQCNLMVTHYNCLGELKEVNLNNYQFIFSQITVQKPPQYQSLKILNISATLENIKYYRFIFLHQIIFILITLYALFNYLYQIRQYNRFKWPEILKWIPYLLLMMIFYNFPIQIFRLSYYHLVEGYTHIIQFIVQTTLCYFWLLIFEFQQLQNVKDEEFAAIQNKLKQNHLIKFLIVLFYTVPQTVLNLYIIFEKQTRIQFDLKNQMTYSSSQYFISLLAISIYTVNYLYLLYKQWNQKQSDIEQDPSVEKSYEIFDEQDQLRGARSFFKNYKFLHILSTICFAFVLYNEYIRLYEHQKFTTQNALNEQNAFNIYICLVLQLYVPAKLQKYQQPNEQAQDNRIQQNEQNEAI</sequence>
<dbReference type="Proteomes" id="UP000692954">
    <property type="component" value="Unassembled WGS sequence"/>
</dbReference>
<accession>A0A8S1PBI4</accession>
<keyword evidence="2 5" id="KW-0812">Transmembrane</keyword>
<comment type="caution">
    <text evidence="7">The sequence shown here is derived from an EMBL/GenBank/DDBJ whole genome shotgun (WGS) entry which is preliminary data.</text>
</comment>
<keyword evidence="4 5" id="KW-0472">Membrane</keyword>
<feature type="transmembrane region" description="Helical" evidence="5">
    <location>
        <begin position="242"/>
        <end position="264"/>
    </location>
</feature>
<evidence type="ECO:0000256" key="2">
    <source>
        <dbReference type="ARBA" id="ARBA00022692"/>
    </source>
</evidence>
<feature type="transmembrane region" description="Helical" evidence="5">
    <location>
        <begin position="202"/>
        <end position="222"/>
    </location>
</feature>
<feature type="domain" description="Wntless-like transmembrane" evidence="6">
    <location>
        <begin position="202"/>
        <end position="471"/>
    </location>
</feature>
<reference evidence="7" key="1">
    <citation type="submission" date="2021-01" db="EMBL/GenBank/DDBJ databases">
        <authorList>
            <consortium name="Genoscope - CEA"/>
            <person name="William W."/>
        </authorList>
    </citation>
    <scope>NUCLEOTIDE SEQUENCE</scope>
</reference>
<evidence type="ECO:0000256" key="5">
    <source>
        <dbReference type="SAM" id="Phobius"/>
    </source>
</evidence>
<dbReference type="InterPro" id="IPR047843">
    <property type="entry name" value="WLS-like_TM"/>
</dbReference>
<dbReference type="AlphaFoldDB" id="A0A8S1PBI4"/>
<feature type="transmembrane region" description="Helical" evidence="5">
    <location>
        <begin position="270"/>
        <end position="290"/>
    </location>
</feature>
<evidence type="ECO:0000256" key="1">
    <source>
        <dbReference type="ARBA" id="ARBA00004141"/>
    </source>
</evidence>
<keyword evidence="3 5" id="KW-1133">Transmembrane helix</keyword>
<feature type="transmembrane region" description="Helical" evidence="5">
    <location>
        <begin position="419"/>
        <end position="437"/>
    </location>
</feature>
<keyword evidence="8" id="KW-1185">Reference proteome</keyword>
<comment type="subcellular location">
    <subcellularLocation>
        <location evidence="1">Membrane</location>
        <topology evidence="1">Multi-pass membrane protein</topology>
    </subcellularLocation>
</comment>
<organism evidence="7 8">
    <name type="scientific">Paramecium sonneborni</name>
    <dbReference type="NCBI Taxonomy" id="65129"/>
    <lineage>
        <taxon>Eukaryota</taxon>
        <taxon>Sar</taxon>
        <taxon>Alveolata</taxon>
        <taxon>Ciliophora</taxon>
        <taxon>Intramacronucleata</taxon>
        <taxon>Oligohymenophorea</taxon>
        <taxon>Peniculida</taxon>
        <taxon>Parameciidae</taxon>
        <taxon>Paramecium</taxon>
    </lineage>
</organism>
<dbReference type="PANTHER" id="PTHR31918:SF1">
    <property type="entry name" value="TRANSMEMBRANE PROTEIN 181"/>
    <property type="match status" value="1"/>
</dbReference>
<feature type="transmembrane region" description="Helical" evidence="5">
    <location>
        <begin position="316"/>
        <end position="338"/>
    </location>
</feature>